<comment type="caution">
    <text evidence="7">The sequence shown here is derived from an EMBL/GenBank/DDBJ whole genome shotgun (WGS) entry which is preliminary data.</text>
</comment>
<evidence type="ECO:0000313" key="7">
    <source>
        <dbReference type="EMBL" id="MDG0859442.1"/>
    </source>
</evidence>
<feature type="transmembrane region" description="Helical" evidence="6">
    <location>
        <begin position="45"/>
        <end position="65"/>
    </location>
</feature>
<evidence type="ECO:0000256" key="5">
    <source>
        <dbReference type="ARBA" id="ARBA00023136"/>
    </source>
</evidence>
<evidence type="ECO:0000256" key="4">
    <source>
        <dbReference type="ARBA" id="ARBA00022989"/>
    </source>
</evidence>
<keyword evidence="5 6" id="KW-0472">Membrane</keyword>
<evidence type="ECO:0000313" key="8">
    <source>
        <dbReference type="Proteomes" id="UP001152302"/>
    </source>
</evidence>
<organism evidence="7 8">
    <name type="scientific">Staphylococcus equorum</name>
    <dbReference type="NCBI Taxonomy" id="246432"/>
    <lineage>
        <taxon>Bacteria</taxon>
        <taxon>Bacillati</taxon>
        <taxon>Bacillota</taxon>
        <taxon>Bacilli</taxon>
        <taxon>Bacillales</taxon>
        <taxon>Staphylococcaceae</taxon>
        <taxon>Staphylococcus</taxon>
    </lineage>
</organism>
<name>A0A9X4LB57_9STAP</name>
<dbReference type="GO" id="GO:0033013">
    <property type="term" value="P:tetrapyrrole metabolic process"/>
    <property type="evidence" value="ECO:0007669"/>
    <property type="project" value="UniProtKB-ARBA"/>
</dbReference>
<proteinExistence type="inferred from homology"/>
<evidence type="ECO:0000256" key="3">
    <source>
        <dbReference type="ARBA" id="ARBA00022692"/>
    </source>
</evidence>
<accession>A0A9X4LB57</accession>
<dbReference type="FunFam" id="1.20.1260.100:FF:000001">
    <property type="entry name" value="translocator protein 2"/>
    <property type="match status" value="1"/>
</dbReference>
<evidence type="ECO:0000256" key="2">
    <source>
        <dbReference type="ARBA" id="ARBA00007524"/>
    </source>
</evidence>
<dbReference type="EMBL" id="JAMBPX010000005">
    <property type="protein sequence ID" value="MDG0859442.1"/>
    <property type="molecule type" value="Genomic_DNA"/>
</dbReference>
<reference evidence="7" key="1">
    <citation type="submission" date="2022-05" db="EMBL/GenBank/DDBJ databases">
        <title>Comparative genomics of Staphylococcus equorum isolates.</title>
        <authorList>
            <person name="Luelf R.H."/>
        </authorList>
    </citation>
    <scope>NUCLEOTIDE SEQUENCE</scope>
    <source>
        <strain evidence="7">TMW 2.2343</strain>
    </source>
</reference>
<dbReference type="InterPro" id="IPR004307">
    <property type="entry name" value="TspO_MBR"/>
</dbReference>
<gene>
    <name evidence="7" type="ORF">M4L21_08925</name>
</gene>
<dbReference type="InterPro" id="IPR038330">
    <property type="entry name" value="TspO/MBR-related_sf"/>
</dbReference>
<feature type="transmembrane region" description="Helical" evidence="6">
    <location>
        <begin position="104"/>
        <end position="123"/>
    </location>
</feature>
<feature type="transmembrane region" description="Helical" evidence="6">
    <location>
        <begin position="129"/>
        <end position="153"/>
    </location>
</feature>
<dbReference type="Gene3D" id="1.20.1260.100">
    <property type="entry name" value="TspO/MBR protein"/>
    <property type="match status" value="1"/>
</dbReference>
<evidence type="ECO:0000256" key="6">
    <source>
        <dbReference type="SAM" id="Phobius"/>
    </source>
</evidence>
<dbReference type="CDD" id="cd15904">
    <property type="entry name" value="TSPO_MBR"/>
    <property type="match status" value="1"/>
</dbReference>
<dbReference type="AlphaFoldDB" id="A0A9X4LB57"/>
<protein>
    <submittedName>
        <fullName evidence="7">Tryptophan-rich sensory protein</fullName>
    </submittedName>
</protein>
<dbReference type="PIRSF" id="PIRSF005859">
    <property type="entry name" value="PBR"/>
    <property type="match status" value="1"/>
</dbReference>
<dbReference type="Proteomes" id="UP001152302">
    <property type="component" value="Unassembled WGS sequence"/>
</dbReference>
<dbReference type="Pfam" id="PF03073">
    <property type="entry name" value="TspO_MBR"/>
    <property type="match status" value="1"/>
</dbReference>
<dbReference type="PANTHER" id="PTHR10057:SF0">
    <property type="entry name" value="TRANSLOCATOR PROTEIN"/>
    <property type="match status" value="1"/>
</dbReference>
<sequence length="161" mass="18479">MSLIKNIARITVPFIGGNLIGKFAVKNARKDYRKNVKPPFSPPGYVFPIVWPILYTSMGIAYTIAKNTKNIKNTKSVTNSHYTQLGLNYLWSLLYFKYKLRGSALIESYVLLLAVIVMSINFYKTNKFSGLIMIPYIMWSTFASYLTTGNWILNKDNPDYH</sequence>
<dbReference type="PANTHER" id="PTHR10057">
    <property type="entry name" value="PERIPHERAL-TYPE BENZODIAZEPINE RECEPTOR"/>
    <property type="match status" value="1"/>
</dbReference>
<dbReference type="GO" id="GO:0016020">
    <property type="term" value="C:membrane"/>
    <property type="evidence" value="ECO:0007669"/>
    <property type="project" value="UniProtKB-SubCell"/>
</dbReference>
<comment type="subcellular location">
    <subcellularLocation>
        <location evidence="1">Membrane</location>
        <topology evidence="1">Multi-pass membrane protein</topology>
    </subcellularLocation>
</comment>
<evidence type="ECO:0000256" key="1">
    <source>
        <dbReference type="ARBA" id="ARBA00004141"/>
    </source>
</evidence>
<comment type="similarity">
    <text evidence="2">Belongs to the TspO/BZRP family.</text>
</comment>
<dbReference type="RefSeq" id="WP_277581169.1">
    <property type="nucleotide sequence ID" value="NZ_JAMBPV010000003.1"/>
</dbReference>
<keyword evidence="4 6" id="KW-1133">Transmembrane helix</keyword>
<keyword evidence="3 6" id="KW-0812">Transmembrane</keyword>